<keyword evidence="1" id="KW-0732">Signal</keyword>
<protein>
    <recommendedName>
        <fullName evidence="4">3-phosphoglycerate kinase</fullName>
    </recommendedName>
</protein>
<keyword evidence="3" id="KW-1185">Reference proteome</keyword>
<proteinExistence type="predicted"/>
<dbReference type="OrthoDB" id="6902574at2"/>
<gene>
    <name evidence="2" type="ORF">BXT89_11735</name>
</gene>
<dbReference type="STRING" id="254161.SAMN05216256_10741"/>
<feature type="chain" id="PRO_5010515739" description="3-phosphoglycerate kinase" evidence="1">
    <location>
        <begin position="22"/>
        <end position="106"/>
    </location>
</feature>
<dbReference type="EMBL" id="MUBC01000024">
    <property type="protein sequence ID" value="ONM43629.1"/>
    <property type="molecule type" value="Genomic_DNA"/>
</dbReference>
<reference evidence="2 3" key="1">
    <citation type="submission" date="2017-01" db="EMBL/GenBank/DDBJ databases">
        <title>Draft genome sequence of Pseudomonas pachastrellae type strain CCUG 46540T from a deep sea.</title>
        <authorList>
            <person name="Gomila M."/>
            <person name="Mulet M."/>
            <person name="Lalucat J."/>
            <person name="Garcia-Valdes E."/>
        </authorList>
    </citation>
    <scope>NUCLEOTIDE SEQUENCE [LARGE SCALE GENOMIC DNA]</scope>
    <source>
        <strain evidence="2 3">CCUG 46540</strain>
    </source>
</reference>
<evidence type="ECO:0000256" key="1">
    <source>
        <dbReference type="SAM" id="SignalP"/>
    </source>
</evidence>
<feature type="signal peptide" evidence="1">
    <location>
        <begin position="1"/>
        <end position="21"/>
    </location>
</feature>
<comment type="caution">
    <text evidence="2">The sequence shown here is derived from an EMBL/GenBank/DDBJ whole genome shotgun (WGS) entry which is preliminary data.</text>
</comment>
<evidence type="ECO:0000313" key="3">
    <source>
        <dbReference type="Proteomes" id="UP000242847"/>
    </source>
</evidence>
<dbReference type="RefSeq" id="WP_083727861.1">
    <property type="nucleotide sequence ID" value="NZ_FOUD01000007.1"/>
</dbReference>
<sequence>MRTFAAATLLLSCLMPAAAQAFPIDLQSQFDGVTVEAETTDMSNIATVLLRNTGNTAALCEATFVNGPERPTPRRVKLAAGESTTISQSFLRAITRVRVTLNCHAS</sequence>
<evidence type="ECO:0008006" key="4">
    <source>
        <dbReference type="Google" id="ProtNLM"/>
    </source>
</evidence>
<dbReference type="Proteomes" id="UP000242847">
    <property type="component" value="Unassembled WGS sequence"/>
</dbReference>
<accession>A0A1S8DFH8</accession>
<name>A0A1S8DFH8_9GAMM</name>
<organism evidence="2 3">
    <name type="scientific">Halopseudomonas pachastrellae</name>
    <dbReference type="NCBI Taxonomy" id="254161"/>
    <lineage>
        <taxon>Bacteria</taxon>
        <taxon>Pseudomonadati</taxon>
        <taxon>Pseudomonadota</taxon>
        <taxon>Gammaproteobacteria</taxon>
        <taxon>Pseudomonadales</taxon>
        <taxon>Pseudomonadaceae</taxon>
        <taxon>Halopseudomonas</taxon>
    </lineage>
</organism>
<evidence type="ECO:0000313" key="2">
    <source>
        <dbReference type="EMBL" id="ONM43629.1"/>
    </source>
</evidence>
<dbReference type="AlphaFoldDB" id="A0A1S8DFH8"/>